<proteinExistence type="predicted"/>
<dbReference type="Proteomes" id="UP000646211">
    <property type="component" value="Unassembled WGS sequence"/>
</dbReference>
<dbReference type="EMBL" id="JADHEC010000055">
    <property type="protein sequence ID" value="MBF2709951.1"/>
    <property type="molecule type" value="Genomic_DNA"/>
</dbReference>
<protein>
    <submittedName>
        <fullName evidence="1">Uncharacterized protein</fullName>
    </submittedName>
</protein>
<gene>
    <name evidence="1" type="ORF">IR213_15365</name>
</gene>
<sequence>MITDAELLELEILLIENYIFHKFGKIYHNETSNEIIALREDLEQLLVKEYPGRYRVFSDKITMSLDLFNLLKMRYFSRNETLIIEKLELKN</sequence>
<comment type="caution">
    <text evidence="1">The sequence shown here is derived from an EMBL/GenBank/DDBJ whole genome shotgun (WGS) entry which is preliminary data.</text>
</comment>
<dbReference type="AlphaFoldDB" id="A0A930XX08"/>
<name>A0A930XX08_9FLAO</name>
<dbReference type="RefSeq" id="WP_194313181.1">
    <property type="nucleotide sequence ID" value="NZ_JADHEC010000055.1"/>
</dbReference>
<organism evidence="1 2">
    <name type="scientific">Flavobacterium soyangense</name>
    <dbReference type="NCBI Taxonomy" id="2023265"/>
    <lineage>
        <taxon>Bacteria</taxon>
        <taxon>Pseudomonadati</taxon>
        <taxon>Bacteroidota</taxon>
        <taxon>Flavobacteriia</taxon>
        <taxon>Flavobacteriales</taxon>
        <taxon>Flavobacteriaceae</taxon>
        <taxon>Flavobacterium</taxon>
    </lineage>
</organism>
<accession>A0A930XX08</accession>
<evidence type="ECO:0000313" key="2">
    <source>
        <dbReference type="Proteomes" id="UP000646211"/>
    </source>
</evidence>
<reference evidence="1" key="1">
    <citation type="submission" date="2020-11" db="EMBL/GenBank/DDBJ databases">
        <title>Genome of Flavobacterium soyangense.</title>
        <authorList>
            <person name="Liu Q."/>
            <person name="Xin Y.-H."/>
        </authorList>
    </citation>
    <scope>NUCLEOTIDE SEQUENCE</scope>
    <source>
        <strain evidence="1">CGMCC 1.13493</strain>
    </source>
</reference>
<keyword evidence="2" id="KW-1185">Reference proteome</keyword>
<evidence type="ECO:0000313" key="1">
    <source>
        <dbReference type="EMBL" id="MBF2709951.1"/>
    </source>
</evidence>